<dbReference type="InterPro" id="IPR008571">
    <property type="entry name" value="HerA-like"/>
</dbReference>
<organism evidence="2 3">
    <name type="scientific">Mycena sanguinolenta</name>
    <dbReference type="NCBI Taxonomy" id="230812"/>
    <lineage>
        <taxon>Eukaryota</taxon>
        <taxon>Fungi</taxon>
        <taxon>Dikarya</taxon>
        <taxon>Basidiomycota</taxon>
        <taxon>Agaricomycotina</taxon>
        <taxon>Agaricomycetes</taxon>
        <taxon>Agaricomycetidae</taxon>
        <taxon>Agaricales</taxon>
        <taxon>Marasmiineae</taxon>
        <taxon>Mycenaceae</taxon>
        <taxon>Mycena</taxon>
    </lineage>
</organism>
<protein>
    <submittedName>
        <fullName evidence="2">p-loop containing nucleoside triphosphate hydrolase protein</fullName>
    </submittedName>
</protein>
<dbReference type="OrthoDB" id="2316594at2759"/>
<dbReference type="PANTHER" id="PTHR42957">
    <property type="entry name" value="HELICASE MJ1565-RELATED"/>
    <property type="match status" value="1"/>
</dbReference>
<dbReference type="InterPro" id="IPR027417">
    <property type="entry name" value="P-loop_NTPase"/>
</dbReference>
<evidence type="ECO:0000313" key="3">
    <source>
        <dbReference type="Proteomes" id="UP000623467"/>
    </source>
</evidence>
<reference evidence="2" key="1">
    <citation type="submission" date="2020-05" db="EMBL/GenBank/DDBJ databases">
        <title>Mycena genomes resolve the evolution of fungal bioluminescence.</title>
        <authorList>
            <person name="Tsai I.J."/>
        </authorList>
    </citation>
    <scope>NUCLEOTIDE SEQUENCE</scope>
    <source>
        <strain evidence="2">160909Yilan</strain>
    </source>
</reference>
<dbReference type="AlphaFoldDB" id="A0A8H6Z6C8"/>
<feature type="compositionally biased region" description="Low complexity" evidence="1">
    <location>
        <begin position="451"/>
        <end position="460"/>
    </location>
</feature>
<gene>
    <name evidence="2" type="ORF">MSAN_00522800</name>
</gene>
<dbReference type="Gene3D" id="3.40.50.300">
    <property type="entry name" value="P-loop containing nucleotide triphosphate hydrolases"/>
    <property type="match status" value="1"/>
</dbReference>
<dbReference type="Proteomes" id="UP000623467">
    <property type="component" value="Unassembled WGS sequence"/>
</dbReference>
<sequence>MAHLPVEPDDNSELAFLHKATLHEPDNQANLRHQLVTSPLITRSTLEHHAADFPSRGLLGTSASDRVYVNTNAPNSAVICGVQGSGKSHTVSCLLECALIPDSRIGRLPESLSALVFHFDEREAGRPCEAAFLSSPDGHLNQVTLPKVTVLCSPSNINRRRRAYASQPQVRVEPLYLSEMDLSADRMLALMGCDNLETMPLYMHTVMMLIRDIGFDAFSYTEFKRRIDLERLDGKQRAMITLRLNLLDSFIRPGGPQIQSYFVSGGLVLVDLTDPFLDSVTAGVLFDIVLGTFTQWQTACGKLVVLDEAHKYLVNSDSARLTQSISNIIRLQRHLGTRVIIATQEPTVIPPTILDLASTIICHRFSSPAWCTHLARHVSAGTESTGWFEEVMSLATGHALVFSPAAVISTDERGGVILGRAHLKLKVRPRLTLDGGASILAVGSGLPAPTTSSTASLSSLPTPPTFESHLPGQVETATTIPTTTDGKPFSPPNVLATPTAKLALEGSAHCEVSETTADVKPFVPPNAPSIQEIGGLLPGPSCKQGASAQREVSSRLEILVDWFRKQSVPVVNLVGAHKALGRMGKNDPAYAGMTNQERWRRILDEAVKSGIIELINMNSVKRNQMMRLVDSGPFVYVQ</sequence>
<dbReference type="SUPFAM" id="SSF52540">
    <property type="entry name" value="P-loop containing nucleoside triphosphate hydrolases"/>
    <property type="match status" value="1"/>
</dbReference>
<dbReference type="PANTHER" id="PTHR42957:SF1">
    <property type="entry name" value="HELICASE MJ1565-RELATED"/>
    <property type="match status" value="1"/>
</dbReference>
<feature type="region of interest" description="Disordered" evidence="1">
    <location>
        <begin position="451"/>
        <end position="470"/>
    </location>
</feature>
<evidence type="ECO:0000313" key="2">
    <source>
        <dbReference type="EMBL" id="KAF7373148.1"/>
    </source>
</evidence>
<keyword evidence="3" id="KW-1185">Reference proteome</keyword>
<accession>A0A8H6Z6C8</accession>
<dbReference type="EMBL" id="JACAZH010000003">
    <property type="protein sequence ID" value="KAF7373148.1"/>
    <property type="molecule type" value="Genomic_DNA"/>
</dbReference>
<proteinExistence type="predicted"/>
<evidence type="ECO:0000256" key="1">
    <source>
        <dbReference type="SAM" id="MobiDB-lite"/>
    </source>
</evidence>
<dbReference type="GO" id="GO:0016787">
    <property type="term" value="F:hydrolase activity"/>
    <property type="evidence" value="ECO:0007669"/>
    <property type="project" value="UniProtKB-KW"/>
</dbReference>
<keyword evidence="2" id="KW-0378">Hydrolase</keyword>
<comment type="caution">
    <text evidence="2">The sequence shown here is derived from an EMBL/GenBank/DDBJ whole genome shotgun (WGS) entry which is preliminary data.</text>
</comment>
<name>A0A8H6Z6C8_9AGAR</name>